<evidence type="ECO:0000313" key="2">
    <source>
        <dbReference type="Proteomes" id="UP000702544"/>
    </source>
</evidence>
<comment type="caution">
    <text evidence="1">The sequence shown here is derived from an EMBL/GenBank/DDBJ whole genome shotgun (WGS) entry which is preliminary data.</text>
</comment>
<dbReference type="EMBL" id="JAACAK010000083">
    <property type="protein sequence ID" value="NIR75569.1"/>
    <property type="molecule type" value="Genomic_DNA"/>
</dbReference>
<dbReference type="PANTHER" id="PTHR30348:SF13">
    <property type="entry name" value="UPF0759 PROTEIN YUNF"/>
    <property type="match status" value="1"/>
</dbReference>
<dbReference type="SUPFAM" id="SSF117396">
    <property type="entry name" value="TM1631-like"/>
    <property type="match status" value="1"/>
</dbReference>
<dbReference type="PANTHER" id="PTHR30348">
    <property type="entry name" value="UNCHARACTERIZED PROTEIN YECE"/>
    <property type="match status" value="1"/>
</dbReference>
<sequence length="296" mass="34349">MIRFGTAGWSYDDWQGVVYPRSRPRGFDPLAYLARYFNTVEVNSTFYRPPRPEVPARWVKRVADNDDFKFTAKLWQRFTHQRDEAWTRDEAEAVRAGLDPLAERDRLGAVLVQFPWSFKARDDSFEWLDDVTSEFSGYPLVVEVRHSSWNTPEFHRWLNERGIGFVNIDQPQFNRSIGPTAETSGRVGYVRLHGRNYEDWFREDAGREARYDYLYSSDELELWVERIKELGKDGSVEDVYVVTNNHYRGQAAANAIMLSAMLRGGAQPAPAPLVEAYSEALRPFVVPEEGPQRRLL</sequence>
<dbReference type="Gene3D" id="3.20.20.410">
    <property type="entry name" value="Protein of unknown function UPF0759"/>
    <property type="match status" value="1"/>
</dbReference>
<dbReference type="Pfam" id="PF01904">
    <property type="entry name" value="DUF72"/>
    <property type="match status" value="1"/>
</dbReference>
<proteinExistence type="predicted"/>
<gene>
    <name evidence="1" type="ORF">GWO12_10750</name>
</gene>
<dbReference type="AlphaFoldDB" id="A0AAE5CDD6"/>
<protein>
    <submittedName>
        <fullName evidence="1">DUF72 domain-containing protein</fullName>
    </submittedName>
</protein>
<dbReference type="Proteomes" id="UP000702544">
    <property type="component" value="Unassembled WGS sequence"/>
</dbReference>
<reference evidence="1 2" key="1">
    <citation type="submission" date="2020-01" db="EMBL/GenBank/DDBJ databases">
        <title>Genomes assembled from Gulf of Kutch pelagic sediment metagenomes.</title>
        <authorList>
            <person name="Chandrashekar M."/>
            <person name="Mahajan M.S."/>
            <person name="Dave K.J."/>
            <person name="Vatsa P."/>
            <person name="Nathani N.M."/>
        </authorList>
    </citation>
    <scope>NUCLEOTIDE SEQUENCE [LARGE SCALE GENOMIC DNA]</scope>
    <source>
        <strain evidence="1">KS3-K002</strain>
    </source>
</reference>
<name>A0AAE5CDD6_9BACT</name>
<dbReference type="InterPro" id="IPR036520">
    <property type="entry name" value="UPF0759_sf"/>
</dbReference>
<accession>A0AAE5CDD6</accession>
<organism evidence="1 2">
    <name type="scientific">Candidatus Kutchimonas denitrificans</name>
    <dbReference type="NCBI Taxonomy" id="3056748"/>
    <lineage>
        <taxon>Bacteria</taxon>
        <taxon>Pseudomonadati</taxon>
        <taxon>Gemmatimonadota</taxon>
        <taxon>Gemmatimonadia</taxon>
        <taxon>Candidatus Palauibacterales</taxon>
        <taxon>Candidatus Palauibacteraceae</taxon>
        <taxon>Candidatus Kutchimonas</taxon>
    </lineage>
</organism>
<evidence type="ECO:0000313" key="1">
    <source>
        <dbReference type="EMBL" id="NIR75569.1"/>
    </source>
</evidence>
<dbReference type="InterPro" id="IPR002763">
    <property type="entry name" value="DUF72"/>
</dbReference>